<keyword evidence="4" id="KW-0378">Hydrolase</keyword>
<dbReference type="SUPFAM" id="SSF56529">
    <property type="entry name" value="FAH"/>
    <property type="match status" value="1"/>
</dbReference>
<accession>A0ABW3DAR9</accession>
<dbReference type="GO" id="GO:0016787">
    <property type="term" value="F:hydrolase activity"/>
    <property type="evidence" value="ECO:0007669"/>
    <property type="project" value="UniProtKB-KW"/>
</dbReference>
<dbReference type="InterPro" id="IPR036663">
    <property type="entry name" value="Fumarylacetoacetase_C_sf"/>
</dbReference>
<evidence type="ECO:0000256" key="2">
    <source>
        <dbReference type="ARBA" id="ARBA00022723"/>
    </source>
</evidence>
<reference evidence="5" key="1">
    <citation type="journal article" date="2019" name="Int. J. Syst. Evol. Microbiol.">
        <title>The Global Catalogue of Microorganisms (GCM) 10K type strain sequencing project: providing services to taxonomists for standard genome sequencing and annotation.</title>
        <authorList>
            <consortium name="The Broad Institute Genomics Platform"/>
            <consortium name="The Broad Institute Genome Sequencing Center for Infectious Disease"/>
            <person name="Wu L."/>
            <person name="Ma J."/>
        </authorList>
    </citation>
    <scope>NUCLEOTIDE SEQUENCE [LARGE SCALE GENOMIC DNA]</scope>
    <source>
        <strain evidence="5">CCUG 57263</strain>
    </source>
</reference>
<dbReference type="RefSeq" id="WP_144931962.1">
    <property type="nucleotide sequence ID" value="NZ_JBHTIU010000039.1"/>
</dbReference>
<dbReference type="Gene3D" id="3.90.850.10">
    <property type="entry name" value="Fumarylacetoacetase-like, C-terminal domain"/>
    <property type="match status" value="1"/>
</dbReference>
<evidence type="ECO:0000313" key="5">
    <source>
        <dbReference type="Proteomes" id="UP001597120"/>
    </source>
</evidence>
<evidence type="ECO:0000259" key="3">
    <source>
        <dbReference type="Pfam" id="PF01557"/>
    </source>
</evidence>
<feature type="domain" description="Fumarylacetoacetase-like C-terminal" evidence="3">
    <location>
        <begin position="8"/>
        <end position="194"/>
    </location>
</feature>
<sequence length="209" mass="22716">MFEQIRNVYCVGRNYRLHAAELGNAVPDKPMLFMKPSHALVPMDGRTIGLPSGVGEIHYEAELVIHIGRSYEPGISVDELVDKMALGIDFTLRDVQTALKAKGQPWLPAKGFLQSAPIGPFRAFPGIARAGEGTFHLRKNGQMVQSGQPRGMIFDLQGIVDFCAEHYGIGPGDLIFTGTPEGVGAVADGDRLQLYWNDEPAGDILISVK</sequence>
<gene>
    <name evidence="4" type="ORF">ACFQ03_12920</name>
</gene>
<dbReference type="PANTHER" id="PTHR11820:SF7">
    <property type="entry name" value="ACYLPYRUVASE FAHD1, MITOCHONDRIAL"/>
    <property type="match status" value="1"/>
</dbReference>
<organism evidence="4 5">
    <name type="scientific">Paenibacillus residui</name>
    <dbReference type="NCBI Taxonomy" id="629724"/>
    <lineage>
        <taxon>Bacteria</taxon>
        <taxon>Bacillati</taxon>
        <taxon>Bacillota</taxon>
        <taxon>Bacilli</taxon>
        <taxon>Bacillales</taxon>
        <taxon>Paenibacillaceae</taxon>
        <taxon>Paenibacillus</taxon>
    </lineage>
</organism>
<proteinExistence type="inferred from homology"/>
<evidence type="ECO:0000256" key="1">
    <source>
        <dbReference type="ARBA" id="ARBA00010211"/>
    </source>
</evidence>
<keyword evidence="5" id="KW-1185">Reference proteome</keyword>
<dbReference type="Pfam" id="PF01557">
    <property type="entry name" value="FAA_hydrolase"/>
    <property type="match status" value="1"/>
</dbReference>
<comment type="similarity">
    <text evidence="1">Belongs to the FAH family.</text>
</comment>
<protein>
    <submittedName>
        <fullName evidence="4">Fumarylacetoacetate hydrolase family protein</fullName>
    </submittedName>
</protein>
<dbReference type="EMBL" id="JBHTIU010000039">
    <property type="protein sequence ID" value="MFD0870056.1"/>
    <property type="molecule type" value="Genomic_DNA"/>
</dbReference>
<name>A0ABW3DAR9_9BACL</name>
<keyword evidence="2" id="KW-0479">Metal-binding</keyword>
<dbReference type="PANTHER" id="PTHR11820">
    <property type="entry name" value="ACYLPYRUVASE"/>
    <property type="match status" value="1"/>
</dbReference>
<dbReference type="InterPro" id="IPR011234">
    <property type="entry name" value="Fumarylacetoacetase-like_C"/>
</dbReference>
<comment type="caution">
    <text evidence="4">The sequence shown here is derived from an EMBL/GenBank/DDBJ whole genome shotgun (WGS) entry which is preliminary data.</text>
</comment>
<evidence type="ECO:0000313" key="4">
    <source>
        <dbReference type="EMBL" id="MFD0870056.1"/>
    </source>
</evidence>
<dbReference type="Proteomes" id="UP001597120">
    <property type="component" value="Unassembled WGS sequence"/>
</dbReference>